<keyword evidence="3" id="KW-1185">Reference proteome</keyword>
<feature type="region of interest" description="Disordered" evidence="1">
    <location>
        <begin position="161"/>
        <end position="187"/>
    </location>
</feature>
<sequence>MQEEVIQNLLSDRSGFTEQLKDGELSGDWLVLITRILVKICDSGFGDSKLKIFQNVFSHSDYPKQLTSYISNLPNHNEREKKGIIIYGTTPDRFWHDLLVVFEDITKLPSFASQNLPVLLKAIKRTLPAIEEEHGLHISDEIKDKFEVLLVKIKNMKSEYVTKQQDMPNQRERNNDEDEGDPPNDFREISIYPSIIEITSRNIPFLRKNKIRGPYSGIHHYLDVQFRLLRRGFCGTFQTRHLPISRKPHE</sequence>
<comment type="caution">
    <text evidence="2">The sequence shown here is derived from an EMBL/GenBank/DDBJ whole genome shotgun (WGS) entry which is preliminary data.</text>
</comment>
<accession>A0ABQ9JT50</accession>
<name>A0ABQ9JT50_9CUCU</name>
<evidence type="ECO:0000256" key="1">
    <source>
        <dbReference type="SAM" id="MobiDB-lite"/>
    </source>
</evidence>
<proteinExistence type="predicted"/>
<evidence type="ECO:0000313" key="3">
    <source>
        <dbReference type="Proteomes" id="UP001162164"/>
    </source>
</evidence>
<reference evidence="2" key="1">
    <citation type="journal article" date="2023" name="Insect Mol. Biol.">
        <title>Genome sequencing provides insights into the evolution of gene families encoding plant cell wall-degrading enzymes in longhorned beetles.</title>
        <authorList>
            <person name="Shin N.R."/>
            <person name="Okamura Y."/>
            <person name="Kirsch R."/>
            <person name="Pauchet Y."/>
        </authorList>
    </citation>
    <scope>NUCLEOTIDE SEQUENCE</scope>
    <source>
        <strain evidence="2">MMC_N1</strain>
    </source>
</reference>
<dbReference type="EMBL" id="JAPWTJ010000198">
    <property type="protein sequence ID" value="KAJ8981193.1"/>
    <property type="molecule type" value="Genomic_DNA"/>
</dbReference>
<evidence type="ECO:0000313" key="2">
    <source>
        <dbReference type="EMBL" id="KAJ8981193.1"/>
    </source>
</evidence>
<protein>
    <submittedName>
        <fullName evidence="2">Uncharacterized protein</fullName>
    </submittedName>
</protein>
<gene>
    <name evidence="2" type="ORF">NQ317_014837</name>
</gene>
<organism evidence="2 3">
    <name type="scientific">Molorchus minor</name>
    <dbReference type="NCBI Taxonomy" id="1323400"/>
    <lineage>
        <taxon>Eukaryota</taxon>
        <taxon>Metazoa</taxon>
        <taxon>Ecdysozoa</taxon>
        <taxon>Arthropoda</taxon>
        <taxon>Hexapoda</taxon>
        <taxon>Insecta</taxon>
        <taxon>Pterygota</taxon>
        <taxon>Neoptera</taxon>
        <taxon>Endopterygota</taxon>
        <taxon>Coleoptera</taxon>
        <taxon>Polyphaga</taxon>
        <taxon>Cucujiformia</taxon>
        <taxon>Chrysomeloidea</taxon>
        <taxon>Cerambycidae</taxon>
        <taxon>Lamiinae</taxon>
        <taxon>Monochamini</taxon>
        <taxon>Molorchus</taxon>
    </lineage>
</organism>
<dbReference type="Proteomes" id="UP001162164">
    <property type="component" value="Unassembled WGS sequence"/>
</dbReference>